<gene>
    <name evidence="4" type="ORF">DWV00_07280</name>
</gene>
<proteinExistence type="predicted"/>
<dbReference type="GO" id="GO:0044281">
    <property type="term" value="P:small molecule metabolic process"/>
    <property type="evidence" value="ECO:0007669"/>
    <property type="project" value="UniProtKB-ARBA"/>
</dbReference>
<dbReference type="RefSeq" id="WP_115533053.1">
    <property type="nucleotide sequence ID" value="NZ_QRGA01000004.1"/>
</dbReference>
<dbReference type="GO" id="GO:0016831">
    <property type="term" value="F:carboxy-lyase activity"/>
    <property type="evidence" value="ECO:0007669"/>
    <property type="project" value="UniProtKB-KW"/>
</dbReference>
<dbReference type="GO" id="GO:0030976">
    <property type="term" value="F:thiamine pyrophosphate binding"/>
    <property type="evidence" value="ECO:0007669"/>
    <property type="project" value="InterPro"/>
</dbReference>
<evidence type="ECO:0000313" key="4">
    <source>
        <dbReference type="EMBL" id="RDU99607.1"/>
    </source>
</evidence>
<dbReference type="SUPFAM" id="SSF52518">
    <property type="entry name" value="Thiamin diphosphate-binding fold (THDP-binding)"/>
    <property type="match status" value="1"/>
</dbReference>
<name>A0A3D8K2B8_9BURK</name>
<dbReference type="InterPro" id="IPR029061">
    <property type="entry name" value="THDP-binding"/>
</dbReference>
<evidence type="ECO:0000256" key="1">
    <source>
        <dbReference type="ARBA" id="ARBA00022793"/>
    </source>
</evidence>
<accession>A0A3D8K2B8</accession>
<dbReference type="InterPro" id="IPR011766">
    <property type="entry name" value="TPP_enzyme_TPP-bd"/>
</dbReference>
<evidence type="ECO:0000256" key="2">
    <source>
        <dbReference type="ARBA" id="ARBA00023239"/>
    </source>
</evidence>
<dbReference type="InterPro" id="IPR051818">
    <property type="entry name" value="TPP_dependent_decarboxylase"/>
</dbReference>
<feature type="domain" description="Thiamine pyrophosphate enzyme TPP-binding" evidence="3">
    <location>
        <begin position="47"/>
        <end position="162"/>
    </location>
</feature>
<dbReference type="Pfam" id="PF02775">
    <property type="entry name" value="TPP_enzyme_C"/>
    <property type="match status" value="1"/>
</dbReference>
<evidence type="ECO:0000313" key="5">
    <source>
        <dbReference type="Proteomes" id="UP000256838"/>
    </source>
</evidence>
<keyword evidence="1" id="KW-0210">Decarboxylase</keyword>
<dbReference type="Proteomes" id="UP000256838">
    <property type="component" value="Unassembled WGS sequence"/>
</dbReference>
<sequence length="201" mass="21103">MTQQTTPLNRRTAVQRILRDRADRVLAVTSLGNPTFDVAAAGDTPQNFYLWGAMGGAVTFGLGIARAQPSKRAVVFVGDGEMMMGLGSLATVGVDRPSNLSIVVIDNGHYAETGMQPAHAGRGVDVTAVARAACIENARTITTEAQLDDFVDAILNGDGPVLATVKVSTDPAPTCLPPRDGPYLRSRFREALLGSAAHASQ</sequence>
<keyword evidence="5" id="KW-1185">Reference proteome</keyword>
<evidence type="ECO:0000259" key="3">
    <source>
        <dbReference type="Pfam" id="PF02775"/>
    </source>
</evidence>
<reference evidence="4 5" key="1">
    <citation type="submission" date="2018-08" db="EMBL/GenBank/DDBJ databases">
        <title>Paraburkholderia sp. DHOM06 isolated from forest soil.</title>
        <authorList>
            <person name="Gao Z.-H."/>
            <person name="Qiu L.-H."/>
        </authorList>
    </citation>
    <scope>NUCLEOTIDE SEQUENCE [LARGE SCALE GENOMIC DNA]</scope>
    <source>
        <strain evidence="4 5">DHOM06</strain>
    </source>
</reference>
<dbReference type="EMBL" id="QRGA01000004">
    <property type="protein sequence ID" value="RDU99607.1"/>
    <property type="molecule type" value="Genomic_DNA"/>
</dbReference>
<dbReference type="PANTHER" id="PTHR42818:SF1">
    <property type="entry name" value="SULFOPYRUVATE DECARBOXYLASE"/>
    <property type="match status" value="1"/>
</dbReference>
<organism evidence="4 5">
    <name type="scientific">Trinickia dinghuensis</name>
    <dbReference type="NCBI Taxonomy" id="2291023"/>
    <lineage>
        <taxon>Bacteria</taxon>
        <taxon>Pseudomonadati</taxon>
        <taxon>Pseudomonadota</taxon>
        <taxon>Betaproteobacteria</taxon>
        <taxon>Burkholderiales</taxon>
        <taxon>Burkholderiaceae</taxon>
        <taxon>Trinickia</taxon>
    </lineage>
</organism>
<comment type="caution">
    <text evidence="4">The sequence shown here is derived from an EMBL/GenBank/DDBJ whole genome shotgun (WGS) entry which is preliminary data.</text>
</comment>
<dbReference type="OrthoDB" id="6843902at2"/>
<dbReference type="PANTHER" id="PTHR42818">
    <property type="entry name" value="SULFOPYRUVATE DECARBOXYLASE SUBUNIT ALPHA"/>
    <property type="match status" value="1"/>
</dbReference>
<keyword evidence="2" id="KW-0456">Lyase</keyword>
<dbReference type="Gene3D" id="3.40.50.970">
    <property type="match status" value="1"/>
</dbReference>
<protein>
    <submittedName>
        <fullName evidence="4">Aldehyde dehydrogenase</fullName>
    </submittedName>
</protein>
<dbReference type="AlphaFoldDB" id="A0A3D8K2B8"/>